<dbReference type="InterPro" id="IPR001867">
    <property type="entry name" value="OmpR/PhoB-type_DNA-bd"/>
</dbReference>
<reference evidence="6 7" key="1">
    <citation type="journal article" date="2013" name="Front. Microbiol.">
        <title>The genome of the endophytic bacterium H. frisingense GSF30(T) identifies diverse strategies in the Herbaspirillum genus to interact with plants.</title>
        <authorList>
            <person name="Straub D."/>
            <person name="Rothballer M."/>
            <person name="Hartmann A."/>
            <person name="Ludewig U."/>
        </authorList>
    </citation>
    <scope>NUCLEOTIDE SEQUENCE [LARGE SCALE GENOMIC DNA]</scope>
    <source>
        <strain evidence="6 7">GSF30</strain>
    </source>
</reference>
<dbReference type="EMBL" id="AEEC02000006">
    <property type="protein sequence ID" value="EOA05718.1"/>
    <property type="molecule type" value="Genomic_DNA"/>
</dbReference>
<dbReference type="InterPro" id="IPR016032">
    <property type="entry name" value="Sig_transdc_resp-reg_C-effctor"/>
</dbReference>
<comment type="caution">
    <text evidence="6">The sequence shown here is derived from an EMBL/GenBank/DDBJ whole genome shotgun (WGS) entry which is preliminary data.</text>
</comment>
<dbReference type="Proteomes" id="UP000006772">
    <property type="component" value="Unassembled WGS sequence"/>
</dbReference>
<protein>
    <submittedName>
        <fullName evidence="6">Two component response regulator protein</fullName>
    </submittedName>
</protein>
<evidence type="ECO:0000256" key="3">
    <source>
        <dbReference type="PROSITE-ProRule" id="PRU01091"/>
    </source>
</evidence>
<dbReference type="Gene3D" id="1.10.10.10">
    <property type="entry name" value="Winged helix-like DNA-binding domain superfamily/Winged helix DNA-binding domain"/>
    <property type="match status" value="1"/>
</dbReference>
<dbReference type="SUPFAM" id="SSF46894">
    <property type="entry name" value="C-terminal effector domain of the bipartite response regulators"/>
    <property type="match status" value="1"/>
</dbReference>
<dbReference type="InterPro" id="IPR001789">
    <property type="entry name" value="Sig_transdc_resp-reg_receiver"/>
</dbReference>
<name>A0AAI9IGD4_9BURK</name>
<comment type="caution">
    <text evidence="2">Lacks conserved residue(s) required for the propagation of feature annotation.</text>
</comment>
<dbReference type="GO" id="GO:0003677">
    <property type="term" value="F:DNA binding"/>
    <property type="evidence" value="ECO:0007669"/>
    <property type="project" value="UniProtKB-UniRule"/>
</dbReference>
<evidence type="ECO:0000256" key="2">
    <source>
        <dbReference type="PROSITE-ProRule" id="PRU00169"/>
    </source>
</evidence>
<organism evidence="6 7">
    <name type="scientific">Herbaspirillum frisingense GSF30</name>
    <dbReference type="NCBI Taxonomy" id="864073"/>
    <lineage>
        <taxon>Bacteria</taxon>
        <taxon>Pseudomonadati</taxon>
        <taxon>Pseudomonadota</taxon>
        <taxon>Betaproteobacteria</taxon>
        <taxon>Burkholderiales</taxon>
        <taxon>Oxalobacteraceae</taxon>
        <taxon>Herbaspirillum</taxon>
    </lineage>
</organism>
<dbReference type="GO" id="GO:0006355">
    <property type="term" value="P:regulation of DNA-templated transcription"/>
    <property type="evidence" value="ECO:0007669"/>
    <property type="project" value="InterPro"/>
</dbReference>
<dbReference type="SUPFAM" id="SSF52172">
    <property type="entry name" value="CheY-like"/>
    <property type="match status" value="1"/>
</dbReference>
<sequence>MRPLVADLRQKFPLLGIVVIADNGSEAAHENALHDGADYFLHKPVRDSVLLATIRSFMRRLHIRHAPTSGPPEAWSLYRRQGTLVSPHNERLALSDKECAILTTLFLSPHFPVSSEQLLHALNITAEIFDPHRIDTIIYRIRKKLAQLVHTRFEIRNIYGRGFMCVAMKEGAVFYVWDG</sequence>
<evidence type="ECO:0000313" key="6">
    <source>
        <dbReference type="EMBL" id="EOA05718.1"/>
    </source>
</evidence>
<dbReference type="PROSITE" id="PS50110">
    <property type="entry name" value="RESPONSE_REGULATORY"/>
    <property type="match status" value="1"/>
</dbReference>
<dbReference type="RefSeq" id="WP_006462467.1">
    <property type="nucleotide sequence ID" value="NZ_AEEC02000006.1"/>
</dbReference>
<dbReference type="GO" id="GO:0000160">
    <property type="term" value="P:phosphorelay signal transduction system"/>
    <property type="evidence" value="ECO:0007669"/>
    <property type="project" value="InterPro"/>
</dbReference>
<dbReference type="SMART" id="SM00862">
    <property type="entry name" value="Trans_reg_C"/>
    <property type="match status" value="1"/>
</dbReference>
<evidence type="ECO:0000259" key="5">
    <source>
        <dbReference type="PROSITE" id="PS51755"/>
    </source>
</evidence>
<feature type="DNA-binding region" description="OmpR/PhoB-type" evidence="3">
    <location>
        <begin position="64"/>
        <end position="167"/>
    </location>
</feature>
<proteinExistence type="predicted"/>
<dbReference type="Gene3D" id="3.40.50.2300">
    <property type="match status" value="1"/>
</dbReference>
<dbReference type="InterPro" id="IPR011006">
    <property type="entry name" value="CheY-like_superfamily"/>
</dbReference>
<accession>A0AAI9IGD4</accession>
<evidence type="ECO:0000313" key="7">
    <source>
        <dbReference type="Proteomes" id="UP000006772"/>
    </source>
</evidence>
<evidence type="ECO:0000259" key="4">
    <source>
        <dbReference type="PROSITE" id="PS50110"/>
    </source>
</evidence>
<keyword evidence="1 3" id="KW-0238">DNA-binding</keyword>
<dbReference type="Pfam" id="PF00486">
    <property type="entry name" value="Trans_reg_C"/>
    <property type="match status" value="1"/>
</dbReference>
<dbReference type="InterPro" id="IPR036388">
    <property type="entry name" value="WH-like_DNA-bd_sf"/>
</dbReference>
<dbReference type="AlphaFoldDB" id="A0AAI9IGD4"/>
<gene>
    <name evidence="6" type="ORF">HFRIS_006483</name>
</gene>
<dbReference type="CDD" id="cd00383">
    <property type="entry name" value="trans_reg_C"/>
    <property type="match status" value="1"/>
</dbReference>
<feature type="domain" description="OmpR/PhoB-type" evidence="5">
    <location>
        <begin position="64"/>
        <end position="167"/>
    </location>
</feature>
<dbReference type="PROSITE" id="PS51755">
    <property type="entry name" value="OMPR_PHOB"/>
    <property type="match status" value="1"/>
</dbReference>
<feature type="domain" description="Response regulatory" evidence="4">
    <location>
        <begin position="1"/>
        <end position="58"/>
    </location>
</feature>
<evidence type="ECO:0000256" key="1">
    <source>
        <dbReference type="ARBA" id="ARBA00023125"/>
    </source>
</evidence>